<comment type="caution">
    <text evidence="1">The sequence shown here is derived from an EMBL/GenBank/DDBJ whole genome shotgun (WGS) entry which is preliminary data.</text>
</comment>
<accession>A0A7X3LTP9</accession>
<organism evidence="1 2">
    <name type="scientific">Stappia sediminis</name>
    <dbReference type="NCBI Taxonomy" id="2692190"/>
    <lineage>
        <taxon>Bacteria</taxon>
        <taxon>Pseudomonadati</taxon>
        <taxon>Pseudomonadota</taxon>
        <taxon>Alphaproteobacteria</taxon>
        <taxon>Hyphomicrobiales</taxon>
        <taxon>Stappiaceae</taxon>
        <taxon>Stappia</taxon>
    </lineage>
</organism>
<name>A0A7X3LTP9_9HYPH</name>
<dbReference type="Proteomes" id="UP000433101">
    <property type="component" value="Unassembled WGS sequence"/>
</dbReference>
<dbReference type="AlphaFoldDB" id="A0A7X3LTP9"/>
<protein>
    <submittedName>
        <fullName evidence="1">Uncharacterized protein</fullName>
    </submittedName>
</protein>
<dbReference type="EMBL" id="WUMV01000003">
    <property type="protein sequence ID" value="MXN64898.1"/>
    <property type="molecule type" value="Genomic_DNA"/>
</dbReference>
<dbReference type="RefSeq" id="WP_160775135.1">
    <property type="nucleotide sequence ID" value="NZ_WUMV01000003.1"/>
</dbReference>
<proteinExistence type="predicted"/>
<keyword evidence="2" id="KW-1185">Reference proteome</keyword>
<gene>
    <name evidence="1" type="ORF">GR183_08260</name>
</gene>
<evidence type="ECO:0000313" key="2">
    <source>
        <dbReference type="Proteomes" id="UP000433101"/>
    </source>
</evidence>
<reference evidence="1 2" key="1">
    <citation type="submission" date="2019-12" db="EMBL/GenBank/DDBJ databases">
        <authorList>
            <person name="Li M."/>
        </authorList>
    </citation>
    <scope>NUCLEOTIDE SEQUENCE [LARGE SCALE GENOMIC DNA]</scope>
    <source>
        <strain evidence="1 2">GBMRC 2046</strain>
    </source>
</reference>
<evidence type="ECO:0000313" key="1">
    <source>
        <dbReference type="EMBL" id="MXN64898.1"/>
    </source>
</evidence>
<sequence length="113" mass="12112">MIVLAEKALPVHLGTSQSQAFNLARAEFARPDLSDEEIGAAIGQALEALGSPCSISELVEGDTDPELREWVYSIVCLPQPRAPLAMPVQSFRRAEGAGALSRVLLTIRRIVAS</sequence>